<keyword evidence="4 11" id="KW-0732">Signal</keyword>
<feature type="binding site" evidence="9">
    <location>
        <position position="269"/>
    </location>
    <ligand>
        <name>FAD</name>
        <dbReference type="ChEBI" id="CHEBI:57692"/>
    </ligand>
</feature>
<feature type="active site" description="Proton donor" evidence="8">
    <location>
        <position position="560"/>
    </location>
</feature>
<dbReference type="PANTHER" id="PTHR11552:SF201">
    <property type="entry name" value="GLUCOSE-METHANOL-CHOLINE OXIDOREDUCTASE N-TERMINAL DOMAIN-CONTAINING PROTEIN"/>
    <property type="match status" value="1"/>
</dbReference>
<dbReference type="Proteomes" id="UP000297245">
    <property type="component" value="Unassembled WGS sequence"/>
</dbReference>
<dbReference type="Pfam" id="PF05199">
    <property type="entry name" value="GMC_oxred_C"/>
    <property type="match status" value="1"/>
</dbReference>
<evidence type="ECO:0000256" key="5">
    <source>
        <dbReference type="ARBA" id="ARBA00022827"/>
    </source>
</evidence>
<evidence type="ECO:0000313" key="15">
    <source>
        <dbReference type="Proteomes" id="UP000297245"/>
    </source>
</evidence>
<feature type="domain" description="Glucose-methanol-choline oxidoreductase N-terminal" evidence="13">
    <location>
        <begin position="312"/>
        <end position="326"/>
    </location>
</feature>
<keyword evidence="15" id="KW-1185">Reference proteome</keyword>
<feature type="signal peptide" evidence="11">
    <location>
        <begin position="1"/>
        <end position="19"/>
    </location>
</feature>
<accession>A0A4S8LVK2</accession>
<dbReference type="SUPFAM" id="SSF54373">
    <property type="entry name" value="FAD-linked reductases, C-terminal domain"/>
    <property type="match status" value="1"/>
</dbReference>
<evidence type="ECO:0000256" key="6">
    <source>
        <dbReference type="ARBA" id="ARBA00023002"/>
    </source>
</evidence>
<gene>
    <name evidence="14" type="ORF">K435DRAFT_799534</name>
</gene>
<evidence type="ECO:0000256" key="3">
    <source>
        <dbReference type="ARBA" id="ARBA00022630"/>
    </source>
</evidence>
<evidence type="ECO:0000256" key="9">
    <source>
        <dbReference type="PIRSR" id="PIRSR000137-2"/>
    </source>
</evidence>
<feature type="binding site" evidence="9">
    <location>
        <begin position="126"/>
        <end position="129"/>
    </location>
    <ligand>
        <name>FAD</name>
        <dbReference type="ChEBI" id="CHEBI:57692"/>
    </ligand>
</feature>
<organism evidence="14 15">
    <name type="scientific">Dendrothele bispora (strain CBS 962.96)</name>
    <dbReference type="NCBI Taxonomy" id="1314807"/>
    <lineage>
        <taxon>Eukaryota</taxon>
        <taxon>Fungi</taxon>
        <taxon>Dikarya</taxon>
        <taxon>Basidiomycota</taxon>
        <taxon>Agaricomycotina</taxon>
        <taxon>Agaricomycetes</taxon>
        <taxon>Agaricomycetidae</taxon>
        <taxon>Agaricales</taxon>
        <taxon>Agaricales incertae sedis</taxon>
        <taxon>Dendrothele</taxon>
    </lineage>
</organism>
<protein>
    <submittedName>
        <fullName evidence="14">Alcohol oxidase</fullName>
    </submittedName>
</protein>
<dbReference type="GO" id="GO:0016614">
    <property type="term" value="F:oxidoreductase activity, acting on CH-OH group of donors"/>
    <property type="evidence" value="ECO:0007669"/>
    <property type="project" value="InterPro"/>
</dbReference>
<proteinExistence type="inferred from homology"/>
<evidence type="ECO:0000256" key="8">
    <source>
        <dbReference type="PIRSR" id="PIRSR000137-1"/>
    </source>
</evidence>
<dbReference type="PIRSF" id="PIRSF000137">
    <property type="entry name" value="Alcohol_oxidase"/>
    <property type="match status" value="1"/>
</dbReference>
<evidence type="ECO:0000259" key="13">
    <source>
        <dbReference type="PROSITE" id="PS00624"/>
    </source>
</evidence>
<dbReference type="GO" id="GO:0050660">
    <property type="term" value="F:flavin adenine dinucleotide binding"/>
    <property type="evidence" value="ECO:0007669"/>
    <property type="project" value="InterPro"/>
</dbReference>
<dbReference type="PROSITE" id="PS00623">
    <property type="entry name" value="GMC_OXRED_1"/>
    <property type="match status" value="1"/>
</dbReference>
<evidence type="ECO:0000256" key="2">
    <source>
        <dbReference type="ARBA" id="ARBA00010790"/>
    </source>
</evidence>
<name>A0A4S8LVK2_DENBC</name>
<dbReference type="AlphaFoldDB" id="A0A4S8LVK2"/>
<dbReference type="InterPro" id="IPR000172">
    <property type="entry name" value="GMC_OxRdtase_N"/>
</dbReference>
<reference evidence="14 15" key="1">
    <citation type="journal article" date="2019" name="Nat. Ecol. Evol.">
        <title>Megaphylogeny resolves global patterns of mushroom evolution.</title>
        <authorList>
            <person name="Varga T."/>
            <person name="Krizsan K."/>
            <person name="Foldi C."/>
            <person name="Dima B."/>
            <person name="Sanchez-Garcia M."/>
            <person name="Sanchez-Ramirez S."/>
            <person name="Szollosi G.J."/>
            <person name="Szarkandi J.G."/>
            <person name="Papp V."/>
            <person name="Albert L."/>
            <person name="Andreopoulos W."/>
            <person name="Angelini C."/>
            <person name="Antonin V."/>
            <person name="Barry K.W."/>
            <person name="Bougher N.L."/>
            <person name="Buchanan P."/>
            <person name="Buyck B."/>
            <person name="Bense V."/>
            <person name="Catcheside P."/>
            <person name="Chovatia M."/>
            <person name="Cooper J."/>
            <person name="Damon W."/>
            <person name="Desjardin D."/>
            <person name="Finy P."/>
            <person name="Geml J."/>
            <person name="Haridas S."/>
            <person name="Hughes K."/>
            <person name="Justo A."/>
            <person name="Karasinski D."/>
            <person name="Kautmanova I."/>
            <person name="Kiss B."/>
            <person name="Kocsube S."/>
            <person name="Kotiranta H."/>
            <person name="LaButti K.M."/>
            <person name="Lechner B.E."/>
            <person name="Liimatainen K."/>
            <person name="Lipzen A."/>
            <person name="Lukacs Z."/>
            <person name="Mihaltcheva S."/>
            <person name="Morgado L.N."/>
            <person name="Niskanen T."/>
            <person name="Noordeloos M.E."/>
            <person name="Ohm R.A."/>
            <person name="Ortiz-Santana B."/>
            <person name="Ovrebo C."/>
            <person name="Racz N."/>
            <person name="Riley R."/>
            <person name="Savchenko A."/>
            <person name="Shiryaev A."/>
            <person name="Soop K."/>
            <person name="Spirin V."/>
            <person name="Szebenyi C."/>
            <person name="Tomsovsky M."/>
            <person name="Tulloss R.E."/>
            <person name="Uehling J."/>
            <person name="Grigoriev I.V."/>
            <person name="Vagvolgyi C."/>
            <person name="Papp T."/>
            <person name="Martin F.M."/>
            <person name="Miettinen O."/>
            <person name="Hibbett D.S."/>
            <person name="Nagy L.G."/>
        </authorList>
    </citation>
    <scope>NUCLEOTIDE SEQUENCE [LARGE SCALE GENOMIC DNA]</scope>
    <source>
        <strain evidence="14 15">CBS 962.96</strain>
    </source>
</reference>
<dbReference type="OrthoDB" id="269227at2759"/>
<dbReference type="Gene3D" id="3.50.50.60">
    <property type="entry name" value="FAD/NAD(P)-binding domain"/>
    <property type="match status" value="1"/>
</dbReference>
<evidence type="ECO:0000313" key="14">
    <source>
        <dbReference type="EMBL" id="THU93624.1"/>
    </source>
</evidence>
<dbReference type="SUPFAM" id="SSF51905">
    <property type="entry name" value="FAD/NAD(P)-binding domain"/>
    <property type="match status" value="1"/>
</dbReference>
<keyword evidence="5 9" id="KW-0274">FAD</keyword>
<dbReference type="InterPro" id="IPR036188">
    <property type="entry name" value="FAD/NAD-bd_sf"/>
</dbReference>
<dbReference type="InterPro" id="IPR007867">
    <property type="entry name" value="GMC_OxRtase_C"/>
</dbReference>
<dbReference type="PANTHER" id="PTHR11552">
    <property type="entry name" value="GLUCOSE-METHANOL-CHOLINE GMC OXIDOREDUCTASE"/>
    <property type="match status" value="1"/>
</dbReference>
<feature type="active site" description="Proton acceptor" evidence="8">
    <location>
        <position position="603"/>
    </location>
</feature>
<keyword evidence="6" id="KW-0560">Oxidoreductase</keyword>
<evidence type="ECO:0000256" key="11">
    <source>
        <dbReference type="SAM" id="SignalP"/>
    </source>
</evidence>
<evidence type="ECO:0000259" key="12">
    <source>
        <dbReference type="PROSITE" id="PS00623"/>
    </source>
</evidence>
<dbReference type="EMBL" id="ML179244">
    <property type="protein sequence ID" value="THU93624.1"/>
    <property type="molecule type" value="Genomic_DNA"/>
</dbReference>
<evidence type="ECO:0000256" key="10">
    <source>
        <dbReference type="RuleBase" id="RU003968"/>
    </source>
</evidence>
<evidence type="ECO:0000256" key="1">
    <source>
        <dbReference type="ARBA" id="ARBA00001974"/>
    </source>
</evidence>
<keyword evidence="3 10" id="KW-0285">Flavoprotein</keyword>
<dbReference type="Pfam" id="PF00732">
    <property type="entry name" value="GMC_oxred_N"/>
    <property type="match status" value="1"/>
</dbReference>
<sequence length="624" mass="67307">MLVPFKLLLPLVLAAVSHGKLINIGSSPTDAKKALEHKYDYIVVGGGTAGLTIAKRLSEDPHKKVLVIEAGGSGVDSDLVTIPENSFHFIGTDIDWFYTTSPQEYASNLEINLSSGKILGGGSAVNGLVWITGDQVEYDAYEALGSPGWNWQDMHKCLVKAERLNVPSTELVNEYGFVVEPSSHGLSGPVDISFPEFLPLQHTKLIDACVELGHPFNRDPYSGNNTGAYYSLSSQTTKPIPPSRETSEFAYLTPNLSSSNLVVLSNATVTKLDTKTSSKQLVKATGVEFASPDGTSYTAKLSTKGEVILSAGTIRTPQLLELSGIGDSDILGPLGIDVKLDLKGVGANFEDQSLTIITYQLKDGYLSFDALGYNQTLLAEQQALYENTGTGWLTFAQGAGDMSSALTVLTSDELAEAEQILATKPDSISDDQFELIKKNVFNGSPQAEYIIFNSFSGGENKLPNTSYISLAITHLHPLSRGSIHINSTSIYDHPIIDPKVLSTEWDTWFLAKATAYGRKIMQTKAFGEILEEEEVWPGANTTTIDQWIDFIRKTVNLGYHPIGTASMLPREKNGVVAADLVVYGTSNIRVADVSIAPTHISAHTQTLAYTIGEKAAAIIKGTSC</sequence>
<evidence type="ECO:0000256" key="7">
    <source>
        <dbReference type="ARBA" id="ARBA00023180"/>
    </source>
</evidence>
<feature type="domain" description="Glucose-methanol-choline oxidoreductase N-terminal" evidence="12">
    <location>
        <begin position="116"/>
        <end position="139"/>
    </location>
</feature>
<feature type="chain" id="PRO_5020573771" evidence="11">
    <location>
        <begin position="20"/>
        <end position="624"/>
    </location>
</feature>
<dbReference type="PROSITE" id="PS00624">
    <property type="entry name" value="GMC_OXRED_2"/>
    <property type="match status" value="1"/>
</dbReference>
<comment type="similarity">
    <text evidence="2 10">Belongs to the GMC oxidoreductase family.</text>
</comment>
<dbReference type="InterPro" id="IPR012132">
    <property type="entry name" value="GMC_OxRdtase"/>
</dbReference>
<dbReference type="Gene3D" id="3.30.560.10">
    <property type="entry name" value="Glucose Oxidase, domain 3"/>
    <property type="match status" value="1"/>
</dbReference>
<comment type="cofactor">
    <cofactor evidence="1 9">
        <name>FAD</name>
        <dbReference type="ChEBI" id="CHEBI:57692"/>
    </cofactor>
</comment>
<evidence type="ECO:0000256" key="4">
    <source>
        <dbReference type="ARBA" id="ARBA00022729"/>
    </source>
</evidence>
<keyword evidence="7" id="KW-0325">Glycoprotein</keyword>